<reference evidence="1 2" key="1">
    <citation type="submission" date="2023-01" db="EMBL/GenBank/DDBJ databases">
        <authorList>
            <person name="Whitehead M."/>
        </authorList>
    </citation>
    <scope>NUCLEOTIDE SEQUENCE [LARGE SCALE GENOMIC DNA]</scope>
</reference>
<gene>
    <name evidence="1" type="ORF">MEUPH1_LOCUS22378</name>
</gene>
<name>A0AAV0XHT3_9HEMI</name>
<evidence type="ECO:0000313" key="1">
    <source>
        <dbReference type="EMBL" id="CAI6367970.1"/>
    </source>
</evidence>
<protein>
    <submittedName>
        <fullName evidence="1">Uncharacterized protein</fullName>
    </submittedName>
</protein>
<proteinExistence type="predicted"/>
<evidence type="ECO:0000313" key="2">
    <source>
        <dbReference type="Proteomes" id="UP001160148"/>
    </source>
</evidence>
<dbReference type="Proteomes" id="UP001160148">
    <property type="component" value="Unassembled WGS sequence"/>
</dbReference>
<organism evidence="1 2">
    <name type="scientific">Macrosiphum euphorbiae</name>
    <name type="common">potato aphid</name>
    <dbReference type="NCBI Taxonomy" id="13131"/>
    <lineage>
        <taxon>Eukaryota</taxon>
        <taxon>Metazoa</taxon>
        <taxon>Ecdysozoa</taxon>
        <taxon>Arthropoda</taxon>
        <taxon>Hexapoda</taxon>
        <taxon>Insecta</taxon>
        <taxon>Pterygota</taxon>
        <taxon>Neoptera</taxon>
        <taxon>Paraneoptera</taxon>
        <taxon>Hemiptera</taxon>
        <taxon>Sternorrhyncha</taxon>
        <taxon>Aphidomorpha</taxon>
        <taxon>Aphidoidea</taxon>
        <taxon>Aphididae</taxon>
        <taxon>Macrosiphini</taxon>
        <taxon>Macrosiphum</taxon>
    </lineage>
</organism>
<sequence>MSVISRDKKIPSQAHTTFKVKYGLLTCVRLYHNIIWVADGRWAADNVLTIKLHCVRTANCFGGGGDDVAEHGKKKTDYIRLVSAEIGAENMQEYRTSA</sequence>
<dbReference type="EMBL" id="CARXXK010000005">
    <property type="protein sequence ID" value="CAI6367970.1"/>
    <property type="molecule type" value="Genomic_DNA"/>
</dbReference>
<comment type="caution">
    <text evidence="1">The sequence shown here is derived from an EMBL/GenBank/DDBJ whole genome shotgun (WGS) entry which is preliminary data.</text>
</comment>
<accession>A0AAV0XHT3</accession>
<dbReference type="AlphaFoldDB" id="A0AAV0XHT3"/>
<keyword evidence="2" id="KW-1185">Reference proteome</keyword>